<name>A0ABW7K0C9_9NOCA</name>
<reference evidence="5 6" key="1">
    <citation type="submission" date="2024-10" db="EMBL/GenBank/DDBJ databases">
        <authorList>
            <person name="Riesco R."/>
        </authorList>
    </citation>
    <scope>NUCLEOTIDE SEQUENCE [LARGE SCALE GENOMIC DNA]</scope>
    <source>
        <strain evidence="4 6">NCIMB 15448</strain>
        <strain evidence="2 5">NCIMB 15449</strain>
        <strain evidence="3 7">NCIMB 15450</strain>
    </source>
</reference>
<organism evidence="3 7">
    <name type="scientific">Antrihabitans spumae</name>
    <dbReference type="NCBI Taxonomy" id="3373370"/>
    <lineage>
        <taxon>Bacteria</taxon>
        <taxon>Bacillati</taxon>
        <taxon>Actinomycetota</taxon>
        <taxon>Actinomycetes</taxon>
        <taxon>Mycobacteriales</taxon>
        <taxon>Nocardiaceae</taxon>
        <taxon>Antrihabitans</taxon>
    </lineage>
</organism>
<dbReference type="Proteomes" id="UP001609219">
    <property type="component" value="Unassembled WGS sequence"/>
</dbReference>
<proteinExistence type="predicted"/>
<accession>A0ABW7K0C9</accession>
<dbReference type="EMBL" id="JBIMSO010000025">
    <property type="protein sequence ID" value="MFH5207610.1"/>
    <property type="molecule type" value="Genomic_DNA"/>
</dbReference>
<dbReference type="EMBL" id="JBIMSN010000021">
    <property type="protein sequence ID" value="MFH5227948.1"/>
    <property type="molecule type" value="Genomic_DNA"/>
</dbReference>
<evidence type="ECO:0000313" key="7">
    <source>
        <dbReference type="Proteomes" id="UP001609219"/>
    </source>
</evidence>
<sequence>MGNKVVSRGFAAAVIGLAVAALVSAGVWVANGQAPSSEPRIALPAPELLAAVTPDPPQRLVWITPPPSSALPVAAAVAGRPPCETSLAGAQPHVAQVGNFLRTVFGISDIGAANGRGGSGDHGSGLALDLMMSDPALGDAVANYVLANQDAFNVTYVIWQQRYNDGGGWSMMEDRGGATANHYDHVHVSFASAADISLTC</sequence>
<dbReference type="Proteomes" id="UP001609175">
    <property type="component" value="Unassembled WGS sequence"/>
</dbReference>
<dbReference type="InterPro" id="IPR058593">
    <property type="entry name" value="ARB_07466-like_C"/>
</dbReference>
<evidence type="ECO:0000313" key="6">
    <source>
        <dbReference type="Proteomes" id="UP001609176"/>
    </source>
</evidence>
<dbReference type="RefSeq" id="WP_395113055.1">
    <property type="nucleotide sequence ID" value="NZ_JBIMSN010000021.1"/>
</dbReference>
<evidence type="ECO:0000259" key="1">
    <source>
        <dbReference type="Pfam" id="PF26571"/>
    </source>
</evidence>
<evidence type="ECO:0000313" key="5">
    <source>
        <dbReference type="Proteomes" id="UP001609175"/>
    </source>
</evidence>
<protein>
    <recommendedName>
        <fullName evidence="1">ARB-07466-like C-terminal domain-containing protein</fullName>
    </recommendedName>
</protein>
<feature type="domain" description="ARB-07466-like C-terminal" evidence="1">
    <location>
        <begin position="88"/>
        <end position="183"/>
    </location>
</feature>
<dbReference type="EMBL" id="JBIMSP010000103">
    <property type="protein sequence ID" value="MFH5245853.1"/>
    <property type="molecule type" value="Genomic_DNA"/>
</dbReference>
<gene>
    <name evidence="4" type="ORF">ACHIPV_28895</name>
    <name evidence="2" type="ORF">ACHIPZ_05190</name>
    <name evidence="3" type="ORF">ACHIRB_04995</name>
</gene>
<dbReference type="Proteomes" id="UP001609176">
    <property type="component" value="Unassembled WGS sequence"/>
</dbReference>
<evidence type="ECO:0000313" key="2">
    <source>
        <dbReference type="EMBL" id="MFH5207610.1"/>
    </source>
</evidence>
<dbReference type="Pfam" id="PF26571">
    <property type="entry name" value="VldE"/>
    <property type="match status" value="1"/>
</dbReference>
<comment type="caution">
    <text evidence="3">The sequence shown here is derived from an EMBL/GenBank/DDBJ whole genome shotgun (WGS) entry which is preliminary data.</text>
</comment>
<keyword evidence="7" id="KW-1185">Reference proteome</keyword>
<evidence type="ECO:0000313" key="3">
    <source>
        <dbReference type="EMBL" id="MFH5227948.1"/>
    </source>
</evidence>
<evidence type="ECO:0000313" key="4">
    <source>
        <dbReference type="EMBL" id="MFH5245853.1"/>
    </source>
</evidence>